<organism evidence="2 3">
    <name type="scientific">Mycena maculata</name>
    <dbReference type="NCBI Taxonomy" id="230809"/>
    <lineage>
        <taxon>Eukaryota</taxon>
        <taxon>Fungi</taxon>
        <taxon>Dikarya</taxon>
        <taxon>Basidiomycota</taxon>
        <taxon>Agaricomycotina</taxon>
        <taxon>Agaricomycetes</taxon>
        <taxon>Agaricomycetidae</taxon>
        <taxon>Agaricales</taxon>
        <taxon>Marasmiineae</taxon>
        <taxon>Mycenaceae</taxon>
        <taxon>Mycena</taxon>
    </lineage>
</organism>
<reference evidence="2" key="1">
    <citation type="submission" date="2023-03" db="EMBL/GenBank/DDBJ databases">
        <title>Massive genome expansion in bonnet fungi (Mycena s.s.) driven by repeated elements and novel gene families across ecological guilds.</title>
        <authorList>
            <consortium name="Lawrence Berkeley National Laboratory"/>
            <person name="Harder C.B."/>
            <person name="Miyauchi S."/>
            <person name="Viragh M."/>
            <person name="Kuo A."/>
            <person name="Thoen E."/>
            <person name="Andreopoulos B."/>
            <person name="Lu D."/>
            <person name="Skrede I."/>
            <person name="Drula E."/>
            <person name="Henrissat B."/>
            <person name="Morin E."/>
            <person name="Kohler A."/>
            <person name="Barry K."/>
            <person name="LaButti K."/>
            <person name="Morin E."/>
            <person name="Salamov A."/>
            <person name="Lipzen A."/>
            <person name="Mereny Z."/>
            <person name="Hegedus B."/>
            <person name="Baldrian P."/>
            <person name="Stursova M."/>
            <person name="Weitz H."/>
            <person name="Taylor A."/>
            <person name="Grigoriev I.V."/>
            <person name="Nagy L.G."/>
            <person name="Martin F."/>
            <person name="Kauserud H."/>
        </authorList>
    </citation>
    <scope>NUCLEOTIDE SEQUENCE</scope>
    <source>
        <strain evidence="2">CBHHK188m</strain>
    </source>
</reference>
<keyword evidence="1" id="KW-0472">Membrane</keyword>
<comment type="caution">
    <text evidence="2">The sequence shown here is derived from an EMBL/GenBank/DDBJ whole genome shotgun (WGS) entry which is preliminary data.</text>
</comment>
<protein>
    <submittedName>
        <fullName evidence="2">Uncharacterized protein</fullName>
    </submittedName>
</protein>
<dbReference type="AlphaFoldDB" id="A0AAD7K0W1"/>
<evidence type="ECO:0000313" key="2">
    <source>
        <dbReference type="EMBL" id="KAJ7775768.1"/>
    </source>
</evidence>
<evidence type="ECO:0000256" key="1">
    <source>
        <dbReference type="SAM" id="Phobius"/>
    </source>
</evidence>
<evidence type="ECO:0000313" key="3">
    <source>
        <dbReference type="Proteomes" id="UP001215280"/>
    </source>
</evidence>
<sequence>MGMDGCAWLFLLVFFFDFFQIAVWIPFIHVMYKHSRPISAWNPSDVLDGSTAVESNSKYGHSSISLIPILSDCFPLSLFLYSPQFRPVIHTPMPNVTSVDTGALRELVRQSARILESPIG</sequence>
<keyword evidence="1" id="KW-1133">Transmembrane helix</keyword>
<feature type="transmembrane region" description="Helical" evidence="1">
    <location>
        <begin position="6"/>
        <end position="27"/>
    </location>
</feature>
<dbReference type="EMBL" id="JARJLG010000014">
    <property type="protein sequence ID" value="KAJ7775768.1"/>
    <property type="molecule type" value="Genomic_DNA"/>
</dbReference>
<gene>
    <name evidence="2" type="ORF">DFH07DRAFT_799682</name>
</gene>
<keyword evidence="1" id="KW-0812">Transmembrane</keyword>
<dbReference type="Proteomes" id="UP001215280">
    <property type="component" value="Unassembled WGS sequence"/>
</dbReference>
<name>A0AAD7K0W1_9AGAR</name>
<proteinExistence type="predicted"/>
<keyword evidence="3" id="KW-1185">Reference proteome</keyword>
<accession>A0AAD7K0W1</accession>